<dbReference type="OrthoDB" id="3235083at2759"/>
<feature type="compositionally biased region" description="Basic and acidic residues" evidence="1">
    <location>
        <begin position="996"/>
        <end position="1010"/>
    </location>
</feature>
<feature type="compositionally biased region" description="Basic residues" evidence="1">
    <location>
        <begin position="259"/>
        <end position="270"/>
    </location>
</feature>
<proteinExistence type="predicted"/>
<sequence>MASYEDVIARFTDRSIPLSRDAAAQSIATALHRRINNACSKTEWAHHRMRIDKARVHNTSFGGRPPTSNRIYLDQTLCLDNIHDHAFDTAKWAKTIRSHAQDRIAQFKKEHPIPPKGPRVPVFKGEDPDLDTADSSFEDDPFLDGWNGPTKAGIELDLSEISDVATDVSETASFLELDIAAEAAGVVALGEVAVVLLPLLIPLFISVIFSSSASEFAAELAAADAQHEAMVRDLQEQIRKSQEDLAKRDAAVEEANKTDRRRRQRRKDDKKRKDDEEQGRKKREDQFYACVDRIMPLSFSDKAKNFMTPKNDGSVTSAEIEEEPDLSGYELRMSAIRQDENSPTFVGQIQEHEVGTDLMALLGMKVHVVTMYLHTLPAGISIGSWVEFELISGVTEVSNCHFIVQNENFADGVATIERFSAITPTLELSPRFFADSAWGWNTQVNIDTLRLAPDNVIMALNHSLNGFNPVSTAVHHGSRRLIRFAAPNVAMTTLSRGPTLDATNMDWNPKAKYLYVVNCGQGAAQFVLDADKSPIFALDCGYGRGTEAIITNLRNVLETAPKCNMFLSHWDKDHYGLTTSTVARDLGYQPEGRKWFAPNMVTGSLDAQLYAQIDRAGNLYTLNPKDGVFNAGNVNFHICEPVPGTSRGKNNKGAIAIAFGNDMSGYAMYPGDANYECIRGVEQYDGKIVIMVATHHGSKASIAHGSSIGAHIPKAMTKSNPGYYLGDPAEGVKKGSVCLFSYGQGNSYGHSTATVSMYYQNQAKYTKLETTVDRDGEGTEWHSGILVGLVGDSDNAQQDVLDDLSQDQQTQSLGASFPAVQAAHDLPGKPGSFRFPPACADNVCIGAGLTSLDKYAVMDSHGMVLEYRVVAQHLTVNAPLQVKCKADFSIPVVFQCANLEIVFPSGFSSQSPSPLAEVDVANGDAWSAPAITMTKGENGNDAYHGAYFDIRVYQNWKIRTGDTVLFDSTASKDVQNTGSIPLVFRYLNGRGGDGQEGGRGRKGADDKNGTDDQDSGVKGKPAFPGAAGGPGSIGGDAGGPSPLLPSKVTGLRSKLQMVNGGNKTDAVVVQLDTAGFGGAGAPGKGGEGGPGGVGGIEGVRIVNGEIVSRNRQMAHGYKGPSGSNGGAWAGVMPDYSKFAPVLKLCGTDQELGAAFYSQT</sequence>
<evidence type="ECO:0000313" key="2">
    <source>
        <dbReference type="EMBL" id="KAH7166483.1"/>
    </source>
</evidence>
<feature type="region of interest" description="Disordered" evidence="1">
    <location>
        <begin position="242"/>
        <end position="282"/>
    </location>
</feature>
<feature type="compositionally biased region" description="Basic and acidic residues" evidence="1">
    <location>
        <begin position="242"/>
        <end position="258"/>
    </location>
</feature>
<name>A0A9P9FLU9_9HYPO</name>
<dbReference type="EMBL" id="JAGMUV010000003">
    <property type="protein sequence ID" value="KAH7166483.1"/>
    <property type="molecule type" value="Genomic_DNA"/>
</dbReference>
<accession>A0A9P9FLU9</accession>
<evidence type="ECO:0008006" key="4">
    <source>
        <dbReference type="Google" id="ProtNLM"/>
    </source>
</evidence>
<reference evidence="2" key="1">
    <citation type="journal article" date="2021" name="Nat. Commun.">
        <title>Genetic determinants of endophytism in the Arabidopsis root mycobiome.</title>
        <authorList>
            <person name="Mesny F."/>
            <person name="Miyauchi S."/>
            <person name="Thiergart T."/>
            <person name="Pickel B."/>
            <person name="Atanasova L."/>
            <person name="Karlsson M."/>
            <person name="Huettel B."/>
            <person name="Barry K.W."/>
            <person name="Haridas S."/>
            <person name="Chen C."/>
            <person name="Bauer D."/>
            <person name="Andreopoulos W."/>
            <person name="Pangilinan J."/>
            <person name="LaButti K."/>
            <person name="Riley R."/>
            <person name="Lipzen A."/>
            <person name="Clum A."/>
            <person name="Drula E."/>
            <person name="Henrissat B."/>
            <person name="Kohler A."/>
            <person name="Grigoriev I.V."/>
            <person name="Martin F.M."/>
            <person name="Hacquard S."/>
        </authorList>
    </citation>
    <scope>NUCLEOTIDE SEQUENCE</scope>
    <source>
        <strain evidence="2">MPI-CAGE-AT-0147</strain>
    </source>
</reference>
<feature type="compositionally biased region" description="Low complexity" evidence="1">
    <location>
        <begin position="1016"/>
        <end position="1025"/>
    </location>
</feature>
<dbReference type="InterPro" id="IPR036866">
    <property type="entry name" value="RibonucZ/Hydroxyglut_hydro"/>
</dbReference>
<dbReference type="Proteomes" id="UP000738349">
    <property type="component" value="Unassembled WGS sequence"/>
</dbReference>
<feature type="compositionally biased region" description="Basic and acidic residues" evidence="1">
    <location>
        <begin position="271"/>
        <end position="282"/>
    </location>
</feature>
<keyword evidence="3" id="KW-1185">Reference proteome</keyword>
<evidence type="ECO:0000256" key="1">
    <source>
        <dbReference type="SAM" id="MobiDB-lite"/>
    </source>
</evidence>
<comment type="caution">
    <text evidence="2">The sequence shown here is derived from an EMBL/GenBank/DDBJ whole genome shotgun (WGS) entry which is preliminary data.</text>
</comment>
<gene>
    <name evidence="2" type="ORF">EDB81DRAFT_878826</name>
</gene>
<feature type="compositionally biased region" description="Gly residues" evidence="1">
    <location>
        <begin position="1026"/>
        <end position="1038"/>
    </location>
</feature>
<feature type="region of interest" description="Disordered" evidence="1">
    <location>
        <begin position="991"/>
        <end position="1045"/>
    </location>
</feature>
<evidence type="ECO:0000313" key="3">
    <source>
        <dbReference type="Proteomes" id="UP000738349"/>
    </source>
</evidence>
<protein>
    <recommendedName>
        <fullName evidence="4">Metallo-beta-lactamase domain-containing protein</fullName>
    </recommendedName>
</protein>
<dbReference type="Gene3D" id="3.60.15.10">
    <property type="entry name" value="Ribonuclease Z/Hydroxyacylglutathione hydrolase-like"/>
    <property type="match status" value="1"/>
</dbReference>
<organism evidence="2 3">
    <name type="scientific">Dactylonectria macrodidyma</name>
    <dbReference type="NCBI Taxonomy" id="307937"/>
    <lineage>
        <taxon>Eukaryota</taxon>
        <taxon>Fungi</taxon>
        <taxon>Dikarya</taxon>
        <taxon>Ascomycota</taxon>
        <taxon>Pezizomycotina</taxon>
        <taxon>Sordariomycetes</taxon>
        <taxon>Hypocreomycetidae</taxon>
        <taxon>Hypocreales</taxon>
        <taxon>Nectriaceae</taxon>
        <taxon>Dactylonectria</taxon>
    </lineage>
</organism>
<dbReference type="SUPFAM" id="SSF56281">
    <property type="entry name" value="Metallo-hydrolase/oxidoreductase"/>
    <property type="match status" value="1"/>
</dbReference>
<dbReference type="AlphaFoldDB" id="A0A9P9FLU9"/>